<dbReference type="InterPro" id="IPR051036">
    <property type="entry name" value="SIGLEC"/>
</dbReference>
<reference evidence="10" key="2">
    <citation type="submission" date="2025-09" db="UniProtKB">
        <authorList>
            <consortium name="Ensembl"/>
        </authorList>
    </citation>
    <scope>IDENTIFICATION</scope>
</reference>
<dbReference type="InterPro" id="IPR003599">
    <property type="entry name" value="Ig_sub"/>
</dbReference>
<dbReference type="GeneTree" id="ENSGT01150000286924"/>
<feature type="domain" description="Ig-like" evidence="9">
    <location>
        <begin position="236"/>
        <end position="316"/>
    </location>
</feature>
<dbReference type="Proteomes" id="UP000694620">
    <property type="component" value="Unassembled WGS sequence"/>
</dbReference>
<protein>
    <recommendedName>
        <fullName evidence="9">Ig-like domain-containing protein</fullName>
    </recommendedName>
</protein>
<evidence type="ECO:0000256" key="5">
    <source>
        <dbReference type="ARBA" id="ARBA00022989"/>
    </source>
</evidence>
<dbReference type="InterPro" id="IPR036179">
    <property type="entry name" value="Ig-like_dom_sf"/>
</dbReference>
<dbReference type="SMART" id="SM00408">
    <property type="entry name" value="IGc2"/>
    <property type="match status" value="2"/>
</dbReference>
<organism evidence="10 11">
    <name type="scientific">Erpetoichthys calabaricus</name>
    <name type="common">Rope fish</name>
    <name type="synonym">Calamoichthys calabaricus</name>
    <dbReference type="NCBI Taxonomy" id="27687"/>
    <lineage>
        <taxon>Eukaryota</taxon>
        <taxon>Metazoa</taxon>
        <taxon>Chordata</taxon>
        <taxon>Craniata</taxon>
        <taxon>Vertebrata</taxon>
        <taxon>Euteleostomi</taxon>
        <taxon>Actinopterygii</taxon>
        <taxon>Polypteriformes</taxon>
        <taxon>Polypteridae</taxon>
        <taxon>Erpetoichthys</taxon>
    </lineage>
</organism>
<dbReference type="Pfam" id="PF13895">
    <property type="entry name" value="Ig_2"/>
    <property type="match status" value="1"/>
</dbReference>
<dbReference type="Pfam" id="PF13927">
    <property type="entry name" value="Ig_3"/>
    <property type="match status" value="1"/>
</dbReference>
<dbReference type="AlphaFoldDB" id="A0A8C4XCS7"/>
<comment type="subcellular location">
    <subcellularLocation>
        <location evidence="1">Membrane</location>
        <topology evidence="1">Single-pass type I membrane protein</topology>
    </subcellularLocation>
</comment>
<dbReference type="GO" id="GO:0007155">
    <property type="term" value="P:cell adhesion"/>
    <property type="evidence" value="ECO:0007669"/>
    <property type="project" value="UniProtKB-KW"/>
</dbReference>
<dbReference type="PROSITE" id="PS50835">
    <property type="entry name" value="IG_LIKE"/>
    <property type="match status" value="3"/>
</dbReference>
<evidence type="ECO:0000256" key="2">
    <source>
        <dbReference type="ARBA" id="ARBA00022692"/>
    </source>
</evidence>
<keyword evidence="11" id="KW-1185">Reference proteome</keyword>
<evidence type="ECO:0000256" key="4">
    <source>
        <dbReference type="ARBA" id="ARBA00022889"/>
    </source>
</evidence>
<dbReference type="InterPro" id="IPR007110">
    <property type="entry name" value="Ig-like_dom"/>
</dbReference>
<evidence type="ECO:0000256" key="3">
    <source>
        <dbReference type="ARBA" id="ARBA00022734"/>
    </source>
</evidence>
<dbReference type="SMART" id="SM00409">
    <property type="entry name" value="IG"/>
    <property type="match status" value="3"/>
</dbReference>
<sequence>VSTASRWHPQHSNIQMKKHWPWRSPCHSADFHYKPSAVPMAGGSVVKAHRGSCLLIPCQFTSVRLVGSSPVGIWKVGSKTGKEVSRNNKSQNLWENLNVYLVGDLKVKNCTTLLYGIQPNHAKKYYFREETITYTFYEFMMEGTLVTLNCSAPAPCADENPSIRWDNLLNGTANQSETTRADGNKAMVSILTFTATFLHNKKTLTCTAQYTVGSVNKTAKRTTTLNVLLFSTSDAPKKTSASSQAGGVLEGQPATLTCSSEANPAVVQYTWFRGNEETTIDTGPTLTFRQVTISQAGVYYCQARNTHGAETSPPVTLDVASTEYKLFNSVSDRPRNTSAVTNVHGVISAGTTVTLRCTSKANPPANYTWFKVDGPSDSLRGSGQELLLRKATQNDNGRYVCQAENQYGRENSTALSLEVMLILVTELNGQSVMAASGTQHRSTNHKEKCKNRGEDLSD</sequence>
<dbReference type="Gene3D" id="2.60.40.10">
    <property type="entry name" value="Immunoglobulins"/>
    <property type="match status" value="4"/>
</dbReference>
<evidence type="ECO:0000313" key="10">
    <source>
        <dbReference type="Ensembl" id="ENSECRP00000022421.1"/>
    </source>
</evidence>
<evidence type="ECO:0000256" key="6">
    <source>
        <dbReference type="ARBA" id="ARBA00023136"/>
    </source>
</evidence>
<dbReference type="CDD" id="cd00096">
    <property type="entry name" value="Ig"/>
    <property type="match status" value="2"/>
</dbReference>
<proteinExistence type="inferred from homology"/>
<evidence type="ECO:0000256" key="8">
    <source>
        <dbReference type="SAM" id="MobiDB-lite"/>
    </source>
</evidence>
<keyword evidence="2" id="KW-0812">Transmembrane</keyword>
<dbReference type="PANTHER" id="PTHR12035">
    <property type="entry name" value="SIALIC ACID BINDING IMMUNOGLOBULIN-LIKE LECTIN"/>
    <property type="match status" value="1"/>
</dbReference>
<feature type="region of interest" description="Disordered" evidence="8">
    <location>
        <begin position="434"/>
        <end position="458"/>
    </location>
</feature>
<accession>A0A8C4XCS7</accession>
<dbReference type="SUPFAM" id="SSF48726">
    <property type="entry name" value="Immunoglobulin"/>
    <property type="match status" value="3"/>
</dbReference>
<comment type="similarity">
    <text evidence="7">Belongs to the immunoglobulin superfamily. SIGLEC (sialic acid binding Ig-like lectin) family.</text>
</comment>
<evidence type="ECO:0000313" key="11">
    <source>
        <dbReference type="Proteomes" id="UP000694620"/>
    </source>
</evidence>
<evidence type="ECO:0000256" key="1">
    <source>
        <dbReference type="ARBA" id="ARBA00004479"/>
    </source>
</evidence>
<feature type="domain" description="Ig-like" evidence="9">
    <location>
        <begin position="334"/>
        <end position="416"/>
    </location>
</feature>
<name>A0A8C4XCS7_ERPCA</name>
<reference evidence="10" key="1">
    <citation type="submission" date="2025-08" db="UniProtKB">
        <authorList>
            <consortium name="Ensembl"/>
        </authorList>
    </citation>
    <scope>IDENTIFICATION</scope>
</reference>
<keyword evidence="3" id="KW-0430">Lectin</keyword>
<dbReference type="GO" id="GO:0033691">
    <property type="term" value="F:sialic acid binding"/>
    <property type="evidence" value="ECO:0007669"/>
    <property type="project" value="TreeGrafter"/>
</dbReference>
<keyword evidence="6" id="KW-0472">Membrane</keyword>
<evidence type="ECO:0000256" key="7">
    <source>
        <dbReference type="ARBA" id="ARBA00038361"/>
    </source>
</evidence>
<keyword evidence="5" id="KW-1133">Transmembrane helix</keyword>
<keyword evidence="4" id="KW-0130">Cell adhesion</keyword>
<dbReference type="PANTHER" id="PTHR12035:SF125">
    <property type="entry name" value="SIALIC ACID-BINDING IG-LIKE LECTIN 5"/>
    <property type="match status" value="1"/>
</dbReference>
<dbReference type="GO" id="GO:0005886">
    <property type="term" value="C:plasma membrane"/>
    <property type="evidence" value="ECO:0007669"/>
    <property type="project" value="TreeGrafter"/>
</dbReference>
<evidence type="ECO:0000259" key="9">
    <source>
        <dbReference type="PROSITE" id="PS50835"/>
    </source>
</evidence>
<feature type="domain" description="Ig-like" evidence="9">
    <location>
        <begin position="142"/>
        <end position="224"/>
    </location>
</feature>
<dbReference type="Ensembl" id="ENSECRT00000022895.1">
    <property type="protein sequence ID" value="ENSECRP00000022421.1"/>
    <property type="gene ID" value="ENSECRG00000015095.1"/>
</dbReference>
<feature type="compositionally biased region" description="Basic and acidic residues" evidence="8">
    <location>
        <begin position="444"/>
        <end position="458"/>
    </location>
</feature>
<dbReference type="InterPro" id="IPR003598">
    <property type="entry name" value="Ig_sub2"/>
</dbReference>
<dbReference type="InterPro" id="IPR013783">
    <property type="entry name" value="Ig-like_fold"/>
</dbReference>
<dbReference type="GO" id="GO:0030246">
    <property type="term" value="F:carbohydrate binding"/>
    <property type="evidence" value="ECO:0007669"/>
    <property type="project" value="UniProtKB-KW"/>
</dbReference>